<dbReference type="VEuPathDB" id="CryptoDB:CmeUKMEL1_10095"/>
<name>A0A2P4Z1M6_9CRYT</name>
<dbReference type="OrthoDB" id="19482at2759"/>
<gene>
    <name evidence="1" type="ORF">CmeUKMEL1_10095</name>
</gene>
<accession>A0A2P4Z1M6</accession>
<dbReference type="GO" id="GO:0006896">
    <property type="term" value="P:Golgi to vacuole transport"/>
    <property type="evidence" value="ECO:0007669"/>
    <property type="project" value="TreeGrafter"/>
</dbReference>
<evidence type="ECO:0008006" key="3">
    <source>
        <dbReference type="Google" id="ProtNLM"/>
    </source>
</evidence>
<sequence>MNKGTALLELSSEWFLNNYKGSNGDLKYTTLICNRNSITHSAKNIGEELHYQHFNNSIVKLGSKIVEFNNSNSIFCYSIELVYSLFLSLQNEVSIHSIKVEAIKDEFIMLKNSLKAIKLLHEKIQNFIDKTVVSYDLIYEIKNAELNKDYYIPLKSLLDKLNTINNIYIRKTKVGRELYLLYSSLFNIILNRIRYNLNSLFSNKESIFKIIETGYSNSNTFSELIKLSKVMKELTLNASKVDFFRERYISFASKLFSQIVKGIEGLCQNKYEQGVIITSKDYDKYRTVLLEREQILNNFYLLVGESAEESFFSKPKKIFKIEEIFFKSQKMIYKAFISIFEFTRQLFDSGLKDILHQIFDDHLINTLELFQLSILKTNDTTGLSILYSIILKFKRLTESKLKVFVNAIADSSSLFEYYGMQCKAIYISLESSIIFQIYSLSSLSNREFIRLCISDKRPHLSPITRRVSELLTVLTKLIDESDAHNDQIKKLADRVQSSLINWLLSSNEFLQNENYIGPEEGCIFIINNADAIISVLRRKNGISLDDFQHLFREYTQKYIEYRLNNSYSEIMQVIDSKFCLSEINIEYINKILTNFNNTWKKNIDIELQATLTSFSNFHTSEEILRLLGTTIAMRYSKFINIIKNEYEISGLLEKNKVDIEVILDYIQSCLYPINTRADLFTSGS</sequence>
<reference evidence="1 2" key="1">
    <citation type="submission" date="2014-04" db="EMBL/GenBank/DDBJ databases">
        <title>Comparative Genomics of Cryptosporidium Species.</title>
        <authorList>
            <person name="Silva J.C."/>
            <person name="Su Q."/>
            <person name="Chalmers R."/>
            <person name="Chibucos M.C."/>
            <person name="Elwin K."/>
            <person name="Godinez A."/>
            <person name="Guo F."/>
            <person name="Huynh K."/>
            <person name="Orvis J."/>
            <person name="Ott S."/>
            <person name="Sadzewicz L."/>
            <person name="Sengamalay N."/>
            <person name="Shetty A."/>
            <person name="Sun M."/>
            <person name="Tallon L."/>
            <person name="Xiao L."/>
            <person name="Zhang H."/>
            <person name="Fraser C.M."/>
            <person name="Zhu G."/>
            <person name="Kissinger J."/>
            <person name="Widmer G."/>
        </authorList>
    </citation>
    <scope>NUCLEOTIDE SEQUENCE [LARGE SCALE GENOMIC DNA]</scope>
    <source>
        <strain evidence="1 2">UKMEL1</strain>
    </source>
</reference>
<dbReference type="GO" id="GO:0005829">
    <property type="term" value="C:cytosol"/>
    <property type="evidence" value="ECO:0007669"/>
    <property type="project" value="GOC"/>
</dbReference>
<dbReference type="InterPro" id="IPR007258">
    <property type="entry name" value="Vps52"/>
</dbReference>
<evidence type="ECO:0000313" key="1">
    <source>
        <dbReference type="EMBL" id="POM83978.1"/>
    </source>
</evidence>
<evidence type="ECO:0000313" key="2">
    <source>
        <dbReference type="Proteomes" id="UP000236928"/>
    </source>
</evidence>
<organism evidence="1 2">
    <name type="scientific">Cryptosporidium meleagridis</name>
    <dbReference type="NCBI Taxonomy" id="93969"/>
    <lineage>
        <taxon>Eukaryota</taxon>
        <taxon>Sar</taxon>
        <taxon>Alveolata</taxon>
        <taxon>Apicomplexa</taxon>
        <taxon>Conoidasida</taxon>
        <taxon>Coccidia</taxon>
        <taxon>Eucoccidiorida</taxon>
        <taxon>Eimeriorina</taxon>
        <taxon>Cryptosporidiidae</taxon>
        <taxon>Cryptosporidium</taxon>
    </lineage>
</organism>
<protein>
    <recommendedName>
        <fullName evidence="3">Vps52 / Sac2 family protein</fullName>
    </recommendedName>
</protein>
<dbReference type="GO" id="GO:0019905">
    <property type="term" value="F:syntaxin binding"/>
    <property type="evidence" value="ECO:0007669"/>
    <property type="project" value="TreeGrafter"/>
</dbReference>
<dbReference type="PANTHER" id="PTHR14190">
    <property type="entry name" value="SUPPRESSOR OF ACTIN MUTATIONS 2/VACUOLAR PROTEIN SORTING 52"/>
    <property type="match status" value="1"/>
</dbReference>
<dbReference type="GO" id="GO:0032456">
    <property type="term" value="P:endocytic recycling"/>
    <property type="evidence" value="ECO:0007669"/>
    <property type="project" value="TreeGrafter"/>
</dbReference>
<dbReference type="GO" id="GO:0042147">
    <property type="term" value="P:retrograde transport, endosome to Golgi"/>
    <property type="evidence" value="ECO:0007669"/>
    <property type="project" value="TreeGrafter"/>
</dbReference>
<dbReference type="PANTHER" id="PTHR14190:SF7">
    <property type="entry name" value="VACUOLAR PROTEIN SORTING-ASSOCIATED PROTEIN 52 HOMOLOG"/>
    <property type="match status" value="1"/>
</dbReference>
<proteinExistence type="predicted"/>
<dbReference type="Proteomes" id="UP000236928">
    <property type="component" value="Unassembled WGS sequence"/>
</dbReference>
<dbReference type="EMBL" id="JIBK01000030">
    <property type="protein sequence ID" value="POM83978.1"/>
    <property type="molecule type" value="Genomic_DNA"/>
</dbReference>
<keyword evidence="2" id="KW-1185">Reference proteome</keyword>
<dbReference type="GO" id="GO:0000938">
    <property type="term" value="C:GARP complex"/>
    <property type="evidence" value="ECO:0007669"/>
    <property type="project" value="TreeGrafter"/>
</dbReference>
<comment type="caution">
    <text evidence="1">The sequence shown here is derived from an EMBL/GenBank/DDBJ whole genome shotgun (WGS) entry which is preliminary data.</text>
</comment>
<dbReference type="AlphaFoldDB" id="A0A2P4Z1M6"/>